<dbReference type="OrthoDB" id="4812032at2759"/>
<dbReference type="AlphaFoldDB" id="A0A9W9LGH3"/>
<organism evidence="1 2">
    <name type="scientific">Penicillium capsulatum</name>
    <dbReference type="NCBI Taxonomy" id="69766"/>
    <lineage>
        <taxon>Eukaryota</taxon>
        <taxon>Fungi</taxon>
        <taxon>Dikarya</taxon>
        <taxon>Ascomycota</taxon>
        <taxon>Pezizomycotina</taxon>
        <taxon>Eurotiomycetes</taxon>
        <taxon>Eurotiomycetidae</taxon>
        <taxon>Eurotiales</taxon>
        <taxon>Aspergillaceae</taxon>
        <taxon>Penicillium</taxon>
    </lineage>
</organism>
<comment type="caution">
    <text evidence="1">The sequence shown here is derived from an EMBL/GenBank/DDBJ whole genome shotgun (WGS) entry which is preliminary data.</text>
</comment>
<reference evidence="1" key="2">
    <citation type="journal article" date="2023" name="IMA Fungus">
        <title>Comparative genomic study of the Penicillium genus elucidates a diverse pangenome and 15 lateral gene transfer events.</title>
        <authorList>
            <person name="Petersen C."/>
            <person name="Sorensen T."/>
            <person name="Nielsen M.R."/>
            <person name="Sondergaard T.E."/>
            <person name="Sorensen J.L."/>
            <person name="Fitzpatrick D.A."/>
            <person name="Frisvad J.C."/>
            <person name="Nielsen K.L."/>
        </authorList>
    </citation>
    <scope>NUCLEOTIDE SEQUENCE</scope>
    <source>
        <strain evidence="1">IBT 21917</strain>
    </source>
</reference>
<reference evidence="1" key="1">
    <citation type="submission" date="2022-11" db="EMBL/GenBank/DDBJ databases">
        <authorList>
            <person name="Petersen C."/>
        </authorList>
    </citation>
    <scope>NUCLEOTIDE SEQUENCE</scope>
    <source>
        <strain evidence="1">IBT 21917</strain>
    </source>
</reference>
<dbReference type="Proteomes" id="UP001146351">
    <property type="component" value="Unassembled WGS sequence"/>
</dbReference>
<proteinExistence type="predicted"/>
<evidence type="ECO:0000313" key="1">
    <source>
        <dbReference type="EMBL" id="KAJ5155399.1"/>
    </source>
</evidence>
<sequence length="234" mass="26524">MAVAADVFQTEPAGEHLMTPQQLALLSRNEFPFRLQLPKPEDNMMTTVRKLQTLAGVVDAGHSLSLTAGVASNMHERKIEAFAKERMVDTELAQYEEWKQNKFELPEINWVANVSPVGPDSQKTFTQRAAAIDLIWQQQGTTPENAAWLTTNIPAMLPLVKAVTKLLSARTHLLKHDPLAQLSEPELVELETLKLIRTVTEENMAREMERVRQLAEEYRGYRDIIQGRLKSLQK</sequence>
<protein>
    <submittedName>
        <fullName evidence="1">Uncharacterized protein</fullName>
    </submittedName>
</protein>
<accession>A0A9W9LGH3</accession>
<evidence type="ECO:0000313" key="2">
    <source>
        <dbReference type="Proteomes" id="UP001146351"/>
    </source>
</evidence>
<dbReference type="EMBL" id="JAPQKO010000006">
    <property type="protein sequence ID" value="KAJ5155399.1"/>
    <property type="molecule type" value="Genomic_DNA"/>
</dbReference>
<gene>
    <name evidence="1" type="ORF">N7492_008202</name>
</gene>
<name>A0A9W9LGH3_9EURO</name>
<keyword evidence="2" id="KW-1185">Reference proteome</keyword>